<proteinExistence type="predicted"/>
<name>A0A3P6GZV8_BRAOL</name>
<dbReference type="EMBL" id="LR031880">
    <property type="protein sequence ID" value="VDD61412.1"/>
    <property type="molecule type" value="Genomic_DNA"/>
</dbReference>
<evidence type="ECO:0000313" key="1">
    <source>
        <dbReference type="EMBL" id="VDD61412.1"/>
    </source>
</evidence>
<reference evidence="1" key="1">
    <citation type="submission" date="2018-11" db="EMBL/GenBank/DDBJ databases">
        <authorList>
            <consortium name="Genoscope - CEA"/>
            <person name="William W."/>
        </authorList>
    </citation>
    <scope>NUCLEOTIDE SEQUENCE</scope>
</reference>
<organism evidence="1">
    <name type="scientific">Brassica oleracea</name>
    <name type="common">Wild cabbage</name>
    <dbReference type="NCBI Taxonomy" id="3712"/>
    <lineage>
        <taxon>Eukaryota</taxon>
        <taxon>Viridiplantae</taxon>
        <taxon>Streptophyta</taxon>
        <taxon>Embryophyta</taxon>
        <taxon>Tracheophyta</taxon>
        <taxon>Spermatophyta</taxon>
        <taxon>Magnoliopsida</taxon>
        <taxon>eudicotyledons</taxon>
        <taxon>Gunneridae</taxon>
        <taxon>Pentapetalae</taxon>
        <taxon>rosids</taxon>
        <taxon>malvids</taxon>
        <taxon>Brassicales</taxon>
        <taxon>Brassicaceae</taxon>
        <taxon>Brassiceae</taxon>
        <taxon>Brassica</taxon>
    </lineage>
</organism>
<sequence length="110" mass="13106">MSIRVLLVRYLIHMPLQLQRTQILMSLRLYAHPIQRIIFMQHTRQIYIPKVTFWKLPTLMTHHLPMKKKLPTLMTQHLLMKKELIRHVNVFLQRSSVEGVGKRSRGDSLG</sequence>
<protein>
    <submittedName>
        <fullName evidence="1">Uncharacterized protein</fullName>
    </submittedName>
</protein>
<dbReference type="AlphaFoldDB" id="A0A3P6GZV8"/>
<accession>A0A3P6GZV8</accession>
<gene>
    <name evidence="1" type="ORF">BOLC6T36865H</name>
</gene>